<dbReference type="AlphaFoldDB" id="A0A843XB49"/>
<evidence type="ECO:0000256" key="1">
    <source>
        <dbReference type="SAM" id="SignalP"/>
    </source>
</evidence>
<name>A0A843XB49_COLES</name>
<keyword evidence="1" id="KW-0732">Signal</keyword>
<reference evidence="2" key="1">
    <citation type="submission" date="2017-07" db="EMBL/GenBank/DDBJ databases">
        <title>Taro Niue Genome Assembly and Annotation.</title>
        <authorList>
            <person name="Atibalentja N."/>
            <person name="Keating K."/>
            <person name="Fields C.J."/>
        </authorList>
    </citation>
    <scope>NUCLEOTIDE SEQUENCE</scope>
    <source>
        <strain evidence="2">Niue_2</strain>
        <tissue evidence="2">Leaf</tissue>
    </source>
</reference>
<evidence type="ECO:0000313" key="3">
    <source>
        <dbReference type="Proteomes" id="UP000652761"/>
    </source>
</evidence>
<comment type="caution">
    <text evidence="2">The sequence shown here is derived from an EMBL/GenBank/DDBJ whole genome shotgun (WGS) entry which is preliminary data.</text>
</comment>
<protein>
    <submittedName>
        <fullName evidence="2">Uncharacterized protein</fullName>
    </submittedName>
</protein>
<feature type="chain" id="PRO_5032826037" evidence="1">
    <location>
        <begin position="29"/>
        <end position="185"/>
    </location>
</feature>
<dbReference type="EMBL" id="NMUH01007055">
    <property type="protein sequence ID" value="MQM16546.1"/>
    <property type="molecule type" value="Genomic_DNA"/>
</dbReference>
<keyword evidence="3" id="KW-1185">Reference proteome</keyword>
<evidence type="ECO:0000313" key="2">
    <source>
        <dbReference type="EMBL" id="MQM16546.1"/>
    </source>
</evidence>
<accession>A0A843XB49</accession>
<sequence>MAPAVKRLAACAMVALWLLLSFFAVTQIQVLEPQEVMGLGVCFQDMRIIQYHPINKKETKGKHKNNMGDMKANKGKQGMIGDMDLLIHPFLVPQNCHIQISALVVGQVTWAIFKLLGMVVSSLQDNQEKVQANKQRHLEASKEDSMTSPILCLALDIPSMGHLLSVMRQRMRVQKCQIDKDGILM</sequence>
<proteinExistence type="predicted"/>
<feature type="signal peptide" evidence="1">
    <location>
        <begin position="1"/>
        <end position="28"/>
    </location>
</feature>
<gene>
    <name evidence="2" type="ORF">Taro_049504</name>
</gene>
<dbReference type="Proteomes" id="UP000652761">
    <property type="component" value="Unassembled WGS sequence"/>
</dbReference>
<organism evidence="2 3">
    <name type="scientific">Colocasia esculenta</name>
    <name type="common">Wild taro</name>
    <name type="synonym">Arum esculentum</name>
    <dbReference type="NCBI Taxonomy" id="4460"/>
    <lineage>
        <taxon>Eukaryota</taxon>
        <taxon>Viridiplantae</taxon>
        <taxon>Streptophyta</taxon>
        <taxon>Embryophyta</taxon>
        <taxon>Tracheophyta</taxon>
        <taxon>Spermatophyta</taxon>
        <taxon>Magnoliopsida</taxon>
        <taxon>Liliopsida</taxon>
        <taxon>Araceae</taxon>
        <taxon>Aroideae</taxon>
        <taxon>Colocasieae</taxon>
        <taxon>Colocasia</taxon>
    </lineage>
</organism>